<protein>
    <submittedName>
        <fullName evidence="2">5-methyltetrahydropteroyltriglutamate--homocysteine methyltransferase 1</fullName>
    </submittedName>
</protein>
<dbReference type="GO" id="GO:0008168">
    <property type="term" value="F:methyltransferase activity"/>
    <property type="evidence" value="ECO:0007669"/>
    <property type="project" value="UniProtKB-KW"/>
</dbReference>
<proteinExistence type="predicted"/>
<dbReference type="Gene3D" id="3.20.20.210">
    <property type="match status" value="1"/>
</dbReference>
<keyword evidence="2" id="KW-0808">Transferase</keyword>
<dbReference type="InterPro" id="IPR013215">
    <property type="entry name" value="Cbl-indep_Met_Synth_N"/>
</dbReference>
<comment type="caution">
    <text evidence="2">The sequence shown here is derived from an EMBL/GenBank/DDBJ whole genome shotgun (WGS) entry which is preliminary data.</text>
</comment>
<dbReference type="SUPFAM" id="SSF51726">
    <property type="entry name" value="UROD/MetE-like"/>
    <property type="match status" value="1"/>
</dbReference>
<dbReference type="Pfam" id="PF08267">
    <property type="entry name" value="Meth_synt_1"/>
    <property type="match status" value="1"/>
</dbReference>
<organism evidence="2 3">
    <name type="scientific">Forsythia ovata</name>
    <dbReference type="NCBI Taxonomy" id="205694"/>
    <lineage>
        <taxon>Eukaryota</taxon>
        <taxon>Viridiplantae</taxon>
        <taxon>Streptophyta</taxon>
        <taxon>Embryophyta</taxon>
        <taxon>Tracheophyta</taxon>
        <taxon>Spermatophyta</taxon>
        <taxon>Magnoliopsida</taxon>
        <taxon>eudicotyledons</taxon>
        <taxon>Gunneridae</taxon>
        <taxon>Pentapetalae</taxon>
        <taxon>asterids</taxon>
        <taxon>lamiids</taxon>
        <taxon>Lamiales</taxon>
        <taxon>Oleaceae</taxon>
        <taxon>Forsythieae</taxon>
        <taxon>Forsythia</taxon>
    </lineage>
</organism>
<dbReference type="PANTHER" id="PTHR30519">
    <property type="entry name" value="5-METHYLTETRAHYDROPTEROYLTRIGLUTAMATE--HOMOCYSTEINE METHYLTRANSFERASE"/>
    <property type="match status" value="1"/>
</dbReference>
<dbReference type="EMBL" id="JBFOLJ010000005">
    <property type="protein sequence ID" value="KAL2535998.1"/>
    <property type="molecule type" value="Genomic_DNA"/>
</dbReference>
<evidence type="ECO:0000313" key="3">
    <source>
        <dbReference type="Proteomes" id="UP001604277"/>
    </source>
</evidence>
<accession>A0ABD1VH99</accession>
<keyword evidence="2" id="KW-0489">Methyltransferase</keyword>
<keyword evidence="3" id="KW-1185">Reference proteome</keyword>
<gene>
    <name evidence="2" type="ORF">Fot_17389</name>
</gene>
<dbReference type="Proteomes" id="UP001604277">
    <property type="component" value="Unassembled WGS sequence"/>
</dbReference>
<dbReference type="GO" id="GO:0032259">
    <property type="term" value="P:methylation"/>
    <property type="evidence" value="ECO:0007669"/>
    <property type="project" value="UniProtKB-KW"/>
</dbReference>
<sequence>MEKYLFAGVIDGRNIWANNLDASLNALQALEGVVGKDKLVVSTSCSLLHTAVDLVNENKLDKELKSWLAFAAQKLLEVNALAKAISGQKDEAFFSSNEAAHASRKSSPRVTNEACSKGCFCLEGD</sequence>
<reference evidence="3" key="1">
    <citation type="submission" date="2024-07" db="EMBL/GenBank/DDBJ databases">
        <title>Two chromosome-level genome assemblies of Korean endemic species Abeliophyllum distichum and Forsythia ovata (Oleaceae).</title>
        <authorList>
            <person name="Jang H."/>
        </authorList>
    </citation>
    <scope>NUCLEOTIDE SEQUENCE [LARGE SCALE GENOMIC DNA]</scope>
</reference>
<dbReference type="AlphaFoldDB" id="A0ABD1VH99"/>
<name>A0ABD1VH99_9LAMI</name>
<evidence type="ECO:0000259" key="1">
    <source>
        <dbReference type="Pfam" id="PF08267"/>
    </source>
</evidence>
<evidence type="ECO:0000313" key="2">
    <source>
        <dbReference type="EMBL" id="KAL2535998.1"/>
    </source>
</evidence>
<dbReference type="InterPro" id="IPR038071">
    <property type="entry name" value="UROD/MetE-like_sf"/>
</dbReference>
<feature type="domain" description="Cobalamin-independent methionine synthase MetE N-terminal" evidence="1">
    <location>
        <begin position="2"/>
        <end position="33"/>
    </location>
</feature>